<accession>T1L2L8</accession>
<dbReference type="GO" id="GO:0050839">
    <property type="term" value="F:cell adhesion molecule binding"/>
    <property type="evidence" value="ECO:0007669"/>
    <property type="project" value="TreeGrafter"/>
</dbReference>
<dbReference type="GO" id="GO:0005923">
    <property type="term" value="C:bicellular tight junction"/>
    <property type="evidence" value="ECO:0007669"/>
    <property type="project" value="TreeGrafter"/>
</dbReference>
<dbReference type="CDD" id="cd11859">
    <property type="entry name" value="SH3_ZO"/>
    <property type="match status" value="1"/>
</dbReference>
<feature type="domain" description="PDZ" evidence="4">
    <location>
        <begin position="4"/>
        <end position="43"/>
    </location>
</feature>
<dbReference type="InterPro" id="IPR008144">
    <property type="entry name" value="Guanylate_kin-like_dom"/>
</dbReference>
<dbReference type="GO" id="GO:0150105">
    <property type="term" value="P:protein localization to cell-cell junction"/>
    <property type="evidence" value="ECO:0007669"/>
    <property type="project" value="TreeGrafter"/>
</dbReference>
<dbReference type="Pfam" id="PF00595">
    <property type="entry name" value="PDZ"/>
    <property type="match status" value="2"/>
</dbReference>
<dbReference type="PROSITE" id="PS50106">
    <property type="entry name" value="PDZ"/>
    <property type="match status" value="3"/>
</dbReference>
<feature type="domain" description="Guanylate kinase-like" evidence="3">
    <location>
        <begin position="538"/>
        <end position="639"/>
    </location>
</feature>
<dbReference type="Gene3D" id="2.30.42.10">
    <property type="match status" value="3"/>
</dbReference>
<sequence>MFDNPSDRVISVNGVSPECDYNTAVQVLRECGNKVNLLIKRRPVLPGHDLHKVTLTRNNNKDDFGIVLGCQLYIKEISNRSLIDKDCNIAEGDMVLKINNTSCENLTLKEAKKLINSCKDKLNLVLKREQNNNNNVNHASEYNGRFNGPIPNNYKENGLNGDISNQRSDWSIGRLASPAEDRNGSMNRMPPVNNSSGRHRGPITDLSLTQLDPNSSVNPVMNNFHPGGDNNGDLNEMTPSRPLMFRSKQGAYGEDETLNMRRTNISSEPRLISFKKEGFVGIRLTGGNQVGIFVCAIKPGSPASLKGLQTGDKLLKVNAKEMRGLTKEEAVIFLLSVQDQVDLIVQYCKEEYEEILATQKGDSFYVRTHFKYDGSSKGEFDFQRGEIFHVIDTLHNGVVGSWLAFRVNGKSDVQKGIIPNQTRAEEFAATQVNDSRKKDDTLGSSSRVGFFRRRSARRSKSLDKVEDILSEGYKFPAYEKVSLKHPGFIRPVVMFGALSDIARDKLLKDYPDKYASPQMEDTEDPDSQCKSQKSLGIVRLSAIKEIIEKGKHALLDVTPTAVDRLNYAQFSPIVIFLRAENKSVVKELRSRHAKPSQKSSRKLYESSVKLEKMYGHLFTSVINLGTAEMWYKKLRETIEKQQQINIWISDSKPPETITDDFLLPMTSRLSYASSPESDLDLANESKGRKEDACGPSRLAKASSDRSIATVEKPNVFGPPPYNSRSHRQDLNQSMQQPGYSKKKEALERDEYFASMKDPYNALYPNERYPNSSVPVSNGNTIMADIQPIYMRTSGHPATNGHEPPPRIDRANKPNRFRNAHEALFGISDRDANNPPDYINTTIAETFPPTNGGTKNSSLDRHSALVNGRSSLIDNSSYSSDSYKYISPTSTFDDRRYGSIASANSTLNTNPRQNHDTYMYARNPKQQVNGSPKSMDPDSMKVIPNLIGNTYPGDNYRQTPPSPPPKPSNYQTLRMNDGRPVPPPKPMHYQQTRSGWRPESDKDQINNNSFQLLKRSNSSAIDMSGGPPAYFPPTQDQPPNTRAPEVPTASYVNHSSLSSPTRRAPCSNTDSGYMTGKNNYDLRSPYSANKSSRSSSMFNGNNAYLNIPFPPRNRDSIACSGNGQINNVNSGLPSTPQQVQTPSSLIDLSSNRENRGSAFELYRKPGDSLNRTGYPLHSLPSPPPLIPDHEVKASPSLSVDSNQHVLAIAKGIFDHKGGTLHCDETGVTLIIPEGAIPMNVQQELYFKVCHDTNMLPPLDKDKDETLLSPIVMCGPHGIKFNVPVELRLPHCTSLNPETATFSLKLSDTPNGKPTEWQNINFGTNEWISASNMDKNYLTVLLDHF</sequence>
<feature type="compositionally biased region" description="Polar residues" evidence="2">
    <location>
        <begin position="1130"/>
        <end position="1148"/>
    </location>
</feature>
<dbReference type="PROSITE" id="PS50052">
    <property type="entry name" value="GUANYLATE_KINASE_2"/>
    <property type="match status" value="1"/>
</dbReference>
<feature type="compositionally biased region" description="Basic and acidic residues" evidence="2">
    <location>
        <begin position="683"/>
        <end position="692"/>
    </location>
</feature>
<dbReference type="SUPFAM" id="SSF50044">
    <property type="entry name" value="SH3-domain"/>
    <property type="match status" value="1"/>
</dbReference>
<dbReference type="OMA" id="SPIRTEH"/>
<dbReference type="PANTHER" id="PTHR13865:SF28">
    <property type="entry name" value="POLYCHAETOID, ISOFORM O"/>
    <property type="match status" value="1"/>
</dbReference>
<evidence type="ECO:0000313" key="7">
    <source>
        <dbReference type="Proteomes" id="UP000015104"/>
    </source>
</evidence>
<dbReference type="SMART" id="SM00072">
    <property type="entry name" value="GuKc"/>
    <property type="match status" value="1"/>
</dbReference>
<dbReference type="EMBL" id="CAEY01000948">
    <property type="status" value="NOT_ANNOTATED_CDS"/>
    <property type="molecule type" value="Genomic_DNA"/>
</dbReference>
<feature type="compositionally biased region" description="Polar residues" evidence="2">
    <location>
        <begin position="1049"/>
        <end position="1077"/>
    </location>
</feature>
<dbReference type="InterPro" id="IPR036034">
    <property type="entry name" value="PDZ_sf"/>
</dbReference>
<feature type="region of interest" description="Disordered" evidence="2">
    <location>
        <begin position="922"/>
        <end position="1003"/>
    </location>
</feature>
<proteinExistence type="predicted"/>
<organism evidence="6 7">
    <name type="scientific">Tetranychus urticae</name>
    <name type="common">Two-spotted spider mite</name>
    <dbReference type="NCBI Taxonomy" id="32264"/>
    <lineage>
        <taxon>Eukaryota</taxon>
        <taxon>Metazoa</taxon>
        <taxon>Ecdysozoa</taxon>
        <taxon>Arthropoda</taxon>
        <taxon>Chelicerata</taxon>
        <taxon>Arachnida</taxon>
        <taxon>Acari</taxon>
        <taxon>Acariformes</taxon>
        <taxon>Trombidiformes</taxon>
        <taxon>Prostigmata</taxon>
        <taxon>Eleutherengona</taxon>
        <taxon>Raphignathae</taxon>
        <taxon>Tetranychoidea</taxon>
        <taxon>Tetranychidae</taxon>
        <taxon>Tetranychus</taxon>
    </lineage>
</organism>
<dbReference type="CDD" id="cd06728">
    <property type="entry name" value="PDZ2_ZO1-like_ds"/>
    <property type="match status" value="1"/>
</dbReference>
<dbReference type="HOGENOM" id="CLU_001538_2_0_1"/>
<protein>
    <recommendedName>
        <fullName evidence="8">Tight junction protein ZO-1</fullName>
    </recommendedName>
</protein>
<dbReference type="InterPro" id="IPR036028">
    <property type="entry name" value="SH3-like_dom_sf"/>
</dbReference>
<dbReference type="STRING" id="32264.T1L2L8"/>
<dbReference type="Gene3D" id="3.40.50.300">
    <property type="entry name" value="P-loop containing nucleotide triphosphate hydrolases"/>
    <property type="match status" value="1"/>
</dbReference>
<dbReference type="GO" id="GO:0045216">
    <property type="term" value="P:cell-cell junction organization"/>
    <property type="evidence" value="ECO:0007669"/>
    <property type="project" value="TreeGrafter"/>
</dbReference>
<feature type="region of interest" description="Disordered" evidence="2">
    <location>
        <begin position="1130"/>
        <end position="1149"/>
    </location>
</feature>
<dbReference type="GO" id="GO:0098609">
    <property type="term" value="P:cell-cell adhesion"/>
    <property type="evidence" value="ECO:0007669"/>
    <property type="project" value="TreeGrafter"/>
</dbReference>
<evidence type="ECO:0000313" key="6">
    <source>
        <dbReference type="EnsemblMetazoa" id="tetur33g01420.1"/>
    </source>
</evidence>
<dbReference type="eggNOG" id="KOG3580">
    <property type="taxonomic scope" value="Eukaryota"/>
</dbReference>
<dbReference type="SUPFAM" id="SSF52540">
    <property type="entry name" value="P-loop containing nucleoside triphosphate hydrolases"/>
    <property type="match status" value="1"/>
</dbReference>
<keyword evidence="1" id="KW-0728">SH3 domain</keyword>
<dbReference type="SMART" id="SM00218">
    <property type="entry name" value="ZU5"/>
    <property type="match status" value="1"/>
</dbReference>
<feature type="region of interest" description="Disordered" evidence="2">
    <location>
        <begin position="1017"/>
        <end position="1094"/>
    </location>
</feature>
<dbReference type="InterPro" id="IPR001478">
    <property type="entry name" value="PDZ"/>
</dbReference>
<evidence type="ECO:0000256" key="2">
    <source>
        <dbReference type="SAM" id="MobiDB-lite"/>
    </source>
</evidence>
<feature type="compositionally biased region" description="Polar residues" evidence="2">
    <location>
        <begin position="1085"/>
        <end position="1094"/>
    </location>
</feature>
<evidence type="ECO:0000259" key="4">
    <source>
        <dbReference type="PROSITE" id="PS50106"/>
    </source>
</evidence>
<dbReference type="InterPro" id="IPR001452">
    <property type="entry name" value="SH3_domain"/>
</dbReference>
<dbReference type="KEGG" id="tut:107369585"/>
<reference evidence="7" key="1">
    <citation type="submission" date="2011-08" db="EMBL/GenBank/DDBJ databases">
        <authorList>
            <person name="Rombauts S."/>
        </authorList>
    </citation>
    <scope>NUCLEOTIDE SEQUENCE</scope>
    <source>
        <strain evidence="7">London</strain>
    </source>
</reference>
<gene>
    <name evidence="6" type="primary">107369585</name>
</gene>
<reference evidence="6" key="2">
    <citation type="submission" date="2015-06" db="UniProtKB">
        <authorList>
            <consortium name="EnsemblMetazoa"/>
        </authorList>
    </citation>
    <scope>IDENTIFICATION</scope>
</reference>
<dbReference type="PANTHER" id="PTHR13865">
    <property type="entry name" value="TIGHT JUNCTION PROTEIN"/>
    <property type="match status" value="1"/>
</dbReference>
<keyword evidence="7" id="KW-1185">Reference proteome</keyword>
<dbReference type="PROSITE" id="PS51145">
    <property type="entry name" value="ZU5"/>
    <property type="match status" value="1"/>
</dbReference>
<evidence type="ECO:0008006" key="8">
    <source>
        <dbReference type="Google" id="ProtNLM"/>
    </source>
</evidence>
<evidence type="ECO:0000259" key="5">
    <source>
        <dbReference type="PROSITE" id="PS51145"/>
    </source>
</evidence>
<dbReference type="GO" id="GO:0005886">
    <property type="term" value="C:plasma membrane"/>
    <property type="evidence" value="ECO:0007669"/>
    <property type="project" value="TreeGrafter"/>
</dbReference>
<name>T1L2L8_TETUR</name>
<dbReference type="SMART" id="SM00228">
    <property type="entry name" value="PDZ"/>
    <property type="match status" value="2"/>
</dbReference>
<feature type="domain" description="PDZ" evidence="4">
    <location>
        <begin position="276"/>
        <end position="349"/>
    </location>
</feature>
<evidence type="ECO:0000259" key="3">
    <source>
        <dbReference type="PROSITE" id="PS50052"/>
    </source>
</evidence>
<feature type="region of interest" description="Disordered" evidence="2">
    <location>
        <begin position="673"/>
        <end position="742"/>
    </location>
</feature>
<dbReference type="Gene3D" id="2.60.220.30">
    <property type="match status" value="1"/>
</dbReference>
<dbReference type="Pfam" id="PF00791">
    <property type="entry name" value="ZU5"/>
    <property type="match status" value="1"/>
</dbReference>
<dbReference type="Proteomes" id="UP000015104">
    <property type="component" value="Unassembled WGS sequence"/>
</dbReference>
<feature type="domain" description="PDZ" evidence="4">
    <location>
        <begin position="52"/>
        <end position="130"/>
    </location>
</feature>
<dbReference type="Pfam" id="PF00625">
    <property type="entry name" value="Guanylate_kin"/>
    <property type="match status" value="1"/>
</dbReference>
<evidence type="ECO:0000256" key="1">
    <source>
        <dbReference type="ARBA" id="ARBA00022443"/>
    </source>
</evidence>
<dbReference type="OrthoDB" id="418634at2759"/>
<dbReference type="InterPro" id="IPR000906">
    <property type="entry name" value="ZU5_dom"/>
</dbReference>
<dbReference type="SUPFAM" id="SSF50156">
    <property type="entry name" value="PDZ domain-like"/>
    <property type="match status" value="2"/>
</dbReference>
<feature type="domain" description="ZU5" evidence="5">
    <location>
        <begin position="1206"/>
        <end position="1343"/>
    </location>
</feature>
<dbReference type="InterPro" id="IPR027417">
    <property type="entry name" value="P-loop_NTPase"/>
</dbReference>
<dbReference type="CDD" id="cd06729">
    <property type="entry name" value="PDZ3_ZO1-like_domain"/>
    <property type="match status" value="1"/>
</dbReference>
<dbReference type="Pfam" id="PF07653">
    <property type="entry name" value="SH3_2"/>
    <property type="match status" value="1"/>
</dbReference>
<dbReference type="EnsemblMetazoa" id="tetur33g01420.1">
    <property type="protein sequence ID" value="tetur33g01420.1"/>
    <property type="gene ID" value="tetur33g01420"/>
</dbReference>
<dbReference type="InterPro" id="IPR008145">
    <property type="entry name" value="GK/Ca_channel_bsu"/>
</dbReference>
<feature type="region of interest" description="Disordered" evidence="2">
    <location>
        <begin position="177"/>
        <end position="199"/>
    </location>
</feature>
<dbReference type="Gene3D" id="2.30.30.40">
    <property type="entry name" value="SH3 Domains"/>
    <property type="match status" value="1"/>
</dbReference>